<proteinExistence type="predicted"/>
<protein>
    <submittedName>
        <fullName evidence="1">11396_t:CDS:1</fullName>
    </submittedName>
</protein>
<dbReference type="EMBL" id="CAJVPK010000301">
    <property type="protein sequence ID" value="CAG8491064.1"/>
    <property type="molecule type" value="Genomic_DNA"/>
</dbReference>
<keyword evidence="2" id="KW-1185">Reference proteome</keyword>
<dbReference type="Proteomes" id="UP000789706">
    <property type="component" value="Unassembled WGS sequence"/>
</dbReference>
<evidence type="ECO:0000313" key="2">
    <source>
        <dbReference type="Proteomes" id="UP000789706"/>
    </source>
</evidence>
<comment type="caution">
    <text evidence="1">The sequence shown here is derived from an EMBL/GenBank/DDBJ whole genome shotgun (WGS) entry which is preliminary data.</text>
</comment>
<sequence length="177" mass="20786">MVTTLARLARQTLAELAESTDQVPHRQVYIHGLCEWKDYKVIIYELPLKPHETCIGTRADDSEKEADTSFRLKKPRVPALTEKVAYSEIIDHVFEKVKNYWLKDYSRAHDAIVVKINQFPWTECACNLALMMEPEICLPHQYLFGYYQAQIPQNILPNPIILDFFFIRDEIFYAFDI</sequence>
<evidence type="ECO:0000313" key="1">
    <source>
        <dbReference type="EMBL" id="CAG8491064.1"/>
    </source>
</evidence>
<gene>
    <name evidence="1" type="ORF">DEBURN_LOCUS4178</name>
</gene>
<dbReference type="AlphaFoldDB" id="A0A9N8WIQ9"/>
<name>A0A9N8WIQ9_9GLOM</name>
<accession>A0A9N8WIQ9</accession>
<organism evidence="1 2">
    <name type="scientific">Diversispora eburnea</name>
    <dbReference type="NCBI Taxonomy" id="1213867"/>
    <lineage>
        <taxon>Eukaryota</taxon>
        <taxon>Fungi</taxon>
        <taxon>Fungi incertae sedis</taxon>
        <taxon>Mucoromycota</taxon>
        <taxon>Glomeromycotina</taxon>
        <taxon>Glomeromycetes</taxon>
        <taxon>Diversisporales</taxon>
        <taxon>Diversisporaceae</taxon>
        <taxon>Diversispora</taxon>
    </lineage>
</organism>
<reference evidence="1" key="1">
    <citation type="submission" date="2021-06" db="EMBL/GenBank/DDBJ databases">
        <authorList>
            <person name="Kallberg Y."/>
            <person name="Tangrot J."/>
            <person name="Rosling A."/>
        </authorList>
    </citation>
    <scope>NUCLEOTIDE SEQUENCE</scope>
    <source>
        <strain evidence="1">AZ414A</strain>
    </source>
</reference>